<dbReference type="GO" id="GO:0006281">
    <property type="term" value="P:DNA repair"/>
    <property type="evidence" value="ECO:0007669"/>
    <property type="project" value="InterPro"/>
</dbReference>
<dbReference type="KEGG" id="phs:C2L64_09560"/>
<dbReference type="Gene3D" id="3.30.1330.70">
    <property type="entry name" value="Holliday junction resolvase RusA"/>
    <property type="match status" value="1"/>
</dbReference>
<dbReference type="GO" id="GO:0000287">
    <property type="term" value="F:magnesium ion binding"/>
    <property type="evidence" value="ECO:0007669"/>
    <property type="project" value="InterPro"/>
</dbReference>
<dbReference type="EMBL" id="CP026105">
    <property type="protein sequence ID" value="AUT70216.1"/>
    <property type="molecule type" value="Genomic_DNA"/>
</dbReference>
<dbReference type="InterPro" id="IPR008822">
    <property type="entry name" value="Endonuclease_RusA-like"/>
</dbReference>
<dbReference type="Proteomes" id="UP000236649">
    <property type="component" value="Chromosome 1"/>
</dbReference>
<evidence type="ECO:0000256" key="1">
    <source>
        <dbReference type="SAM" id="MobiDB-lite"/>
    </source>
</evidence>
<dbReference type="InterPro" id="IPR036614">
    <property type="entry name" value="RusA-like_sf"/>
</dbReference>
<sequence length="142" mass="15647">MVSFTVDGEPVAKGRPRASRTDTGIRMRTPKKTKSYESKIRAAATAAMFGGIPFGRPVSLKVEIYLPIPASWPKARQTKAAQDVVRATNKPDADNVVKAVKDAMNEIVYEDDSQVVELSARKRYGREPRVEIEVKELDGEAA</sequence>
<dbReference type="SUPFAM" id="SSF103084">
    <property type="entry name" value="Holliday junction resolvase RusA"/>
    <property type="match status" value="1"/>
</dbReference>
<feature type="region of interest" description="Disordered" evidence="1">
    <location>
        <begin position="1"/>
        <end position="22"/>
    </location>
</feature>
<name>A0AAN1JAG7_9BURK</name>
<evidence type="ECO:0000313" key="3">
    <source>
        <dbReference type="Proteomes" id="UP000236649"/>
    </source>
</evidence>
<organism evidence="2 3">
    <name type="scientific">Paraburkholderia hospita</name>
    <dbReference type="NCBI Taxonomy" id="169430"/>
    <lineage>
        <taxon>Bacteria</taxon>
        <taxon>Pseudomonadati</taxon>
        <taxon>Pseudomonadota</taxon>
        <taxon>Betaproteobacteria</taxon>
        <taxon>Burkholderiales</taxon>
        <taxon>Burkholderiaceae</taxon>
        <taxon>Paraburkholderia</taxon>
    </lineage>
</organism>
<reference evidence="2 3" key="1">
    <citation type="submission" date="2018-01" db="EMBL/GenBank/DDBJ databases">
        <title>Species boundaries and ecological features among Paraburkholderia terrae DSMZ17804T, P. hospita DSMZ17164T and P. caribensis DSMZ13236T.</title>
        <authorList>
            <person name="Pratama A.A."/>
        </authorList>
    </citation>
    <scope>NUCLEOTIDE SEQUENCE [LARGE SCALE GENOMIC DNA]</scope>
    <source>
        <strain evidence="2 3">DSM 17164</strain>
    </source>
</reference>
<evidence type="ECO:0000313" key="2">
    <source>
        <dbReference type="EMBL" id="AUT70216.1"/>
    </source>
</evidence>
<protein>
    <submittedName>
        <fullName evidence="2">RusA family crossover junction endodeoxyribonuclease</fullName>
    </submittedName>
</protein>
<dbReference type="Pfam" id="PF05866">
    <property type="entry name" value="RusA"/>
    <property type="match status" value="1"/>
</dbReference>
<dbReference type="AlphaFoldDB" id="A0AAN1JAG7"/>
<accession>A0AAN1JAG7</accession>
<gene>
    <name evidence="2" type="ORF">C2L64_09560</name>
</gene>
<dbReference type="GO" id="GO:0006310">
    <property type="term" value="P:DNA recombination"/>
    <property type="evidence" value="ECO:0007669"/>
    <property type="project" value="InterPro"/>
</dbReference>
<proteinExistence type="predicted"/>